<keyword evidence="4" id="KW-0813">Transport</keyword>
<dbReference type="SMART" id="SM00913">
    <property type="entry name" value="IBN_N"/>
    <property type="match status" value="1"/>
</dbReference>
<dbReference type="InterPro" id="IPR016024">
    <property type="entry name" value="ARM-type_fold"/>
</dbReference>
<evidence type="ECO:0000256" key="6">
    <source>
        <dbReference type="ARBA" id="ARBA00022927"/>
    </source>
</evidence>
<evidence type="ECO:0000259" key="8">
    <source>
        <dbReference type="PROSITE" id="PS50166"/>
    </source>
</evidence>
<dbReference type="VEuPathDB" id="FungiDB:H257_11219"/>
<name>A0A397FTW2_APHAT</name>
<dbReference type="Pfam" id="PF25795">
    <property type="entry name" value="TPR_XPO7"/>
    <property type="match status" value="1"/>
</dbReference>
<dbReference type="InterPro" id="IPR011989">
    <property type="entry name" value="ARM-like"/>
</dbReference>
<dbReference type="PANTHER" id="PTHR12596:SF2">
    <property type="entry name" value="EXPORTIN-7 ISOFORM X1"/>
    <property type="match status" value="1"/>
</dbReference>
<evidence type="ECO:0000256" key="5">
    <source>
        <dbReference type="ARBA" id="ARBA00022490"/>
    </source>
</evidence>
<feature type="domain" description="Importin N-terminal" evidence="8">
    <location>
        <begin position="117"/>
        <end position="183"/>
    </location>
</feature>
<dbReference type="Proteomes" id="UP000266196">
    <property type="component" value="Unassembled WGS sequence"/>
</dbReference>
<evidence type="ECO:0000256" key="1">
    <source>
        <dbReference type="ARBA" id="ARBA00004123"/>
    </source>
</evidence>
<evidence type="ECO:0000256" key="3">
    <source>
        <dbReference type="ARBA" id="ARBA00009466"/>
    </source>
</evidence>
<dbReference type="PROSITE" id="PS50166">
    <property type="entry name" value="IMPORTIN_B_NT"/>
    <property type="match status" value="1"/>
</dbReference>
<evidence type="ECO:0000256" key="2">
    <source>
        <dbReference type="ARBA" id="ARBA00004496"/>
    </source>
</evidence>
<dbReference type="InterPro" id="IPR057947">
    <property type="entry name" value="TPR_XPO7/RBP17"/>
</dbReference>
<evidence type="ECO:0000256" key="7">
    <source>
        <dbReference type="ARBA" id="ARBA00023242"/>
    </source>
</evidence>
<dbReference type="AlphaFoldDB" id="A0A397FTW2"/>
<comment type="caution">
    <text evidence="9">The sequence shown here is derived from an EMBL/GenBank/DDBJ whole genome shotgun (WGS) entry which is preliminary data.</text>
</comment>
<evidence type="ECO:0000256" key="4">
    <source>
        <dbReference type="ARBA" id="ARBA00022448"/>
    </source>
</evidence>
<protein>
    <recommendedName>
        <fullName evidence="8">Importin N-terminal domain-containing protein</fullName>
    </recommendedName>
</protein>
<gene>
    <name evidence="9" type="ORF">DYB31_002503</name>
</gene>
<comment type="similarity">
    <text evidence="3">Belongs to the exportin family.</text>
</comment>
<dbReference type="GO" id="GO:0006611">
    <property type="term" value="P:protein export from nucleus"/>
    <property type="evidence" value="ECO:0007669"/>
    <property type="project" value="TreeGrafter"/>
</dbReference>
<dbReference type="SUPFAM" id="SSF48371">
    <property type="entry name" value="ARM repeat"/>
    <property type="match status" value="1"/>
</dbReference>
<dbReference type="Gene3D" id="1.25.10.10">
    <property type="entry name" value="Leucine-rich Repeat Variant"/>
    <property type="match status" value="1"/>
</dbReference>
<evidence type="ECO:0000313" key="10">
    <source>
        <dbReference type="Proteomes" id="UP000266196"/>
    </source>
</evidence>
<keyword evidence="7" id="KW-0539">Nucleus</keyword>
<organism evidence="9 10">
    <name type="scientific">Aphanomyces astaci</name>
    <name type="common">Crayfish plague agent</name>
    <dbReference type="NCBI Taxonomy" id="112090"/>
    <lineage>
        <taxon>Eukaryota</taxon>
        <taxon>Sar</taxon>
        <taxon>Stramenopiles</taxon>
        <taxon>Oomycota</taxon>
        <taxon>Saprolegniomycetes</taxon>
        <taxon>Saprolegniales</taxon>
        <taxon>Verrucalvaceae</taxon>
        <taxon>Aphanomyces</taxon>
    </lineage>
</organism>
<dbReference type="GO" id="GO:0005643">
    <property type="term" value="C:nuclear pore"/>
    <property type="evidence" value="ECO:0007669"/>
    <property type="project" value="TreeGrafter"/>
</dbReference>
<dbReference type="GO" id="GO:0005049">
    <property type="term" value="F:nuclear export signal receptor activity"/>
    <property type="evidence" value="ECO:0007669"/>
    <property type="project" value="InterPro"/>
</dbReference>
<dbReference type="InterPro" id="IPR044189">
    <property type="entry name" value="XPO4/7-like"/>
</dbReference>
<dbReference type="GO" id="GO:0031267">
    <property type="term" value="F:small GTPase binding"/>
    <property type="evidence" value="ECO:0007669"/>
    <property type="project" value="InterPro"/>
</dbReference>
<proteinExistence type="inferred from homology"/>
<dbReference type="PANTHER" id="PTHR12596">
    <property type="entry name" value="EXPORTIN 4,7-RELATED"/>
    <property type="match status" value="1"/>
</dbReference>
<dbReference type="EMBL" id="QUTE01003529">
    <property type="protein sequence ID" value="RHZ39673.1"/>
    <property type="molecule type" value="Genomic_DNA"/>
</dbReference>
<keyword evidence="5" id="KW-0963">Cytoplasm</keyword>
<dbReference type="InterPro" id="IPR001494">
    <property type="entry name" value="Importin-beta_N"/>
</dbReference>
<comment type="subcellular location">
    <subcellularLocation>
        <location evidence="2">Cytoplasm</location>
    </subcellularLocation>
    <subcellularLocation>
        <location evidence="1">Nucleus</location>
    </subcellularLocation>
</comment>
<reference evidence="9 10" key="1">
    <citation type="submission" date="2018-08" db="EMBL/GenBank/DDBJ databases">
        <title>Aphanomyces genome sequencing and annotation.</title>
        <authorList>
            <person name="Minardi D."/>
            <person name="Oidtmann B."/>
            <person name="Van Der Giezen M."/>
            <person name="Studholme D.J."/>
        </authorList>
    </citation>
    <scope>NUCLEOTIDE SEQUENCE [LARGE SCALE GENOMIC DNA]</scope>
    <source>
        <strain evidence="9 10">197901</strain>
    </source>
</reference>
<sequence>MTSFRVLSIVTREMQVPEAHFAQAINQINNTLTDYWPCFFCVCCGYLCCICTGGLSLLCPNMCISDKPQTHDPVVGAYQTVLAVPIAATSADTKLYGMEMLCTALYQSSNEMERSMAQQSILALQSSAEHIPRCQYILDNSTCMYALLVASTSLTKLISTHWNNFTPSQRIDIRNYVLAYLAQKGPNLEKYVTTSLIQLVCRLTKFGWFDDEQFRELNHEVSKFLQATVDHCIIGLQILNELVTEMNQPVSGRNLTFHRKIAVAFREASLYHIFQVALTTVKTLQMKNIPGASPDQESRMADLALNLAIKCLSFDFIGTNPDESSEDAGALQVPSSWRLLIQEPETMQLLFDFYHSSAAPNSARCLEALMLLASVRRSLFAPDKERATFLSHLLAGICRIISTQQGLSEQDNYHEFCRLLGRLKSNYQLSELMKADSFQEWMDLTPTFTVKSFQQWQWSANSIHYLLGLWSRLVAALPYVRAERNGAASVSFLDQAIPRIVQSYVQSRLDSAQQVSQDDGLDDPLDDEGSLSEQFDKLPTICHYNYRQIGDYMLQVFDSLHAQYQNVVTNSMGGDDGNADDDDDTMTRGLNGLEMQLAWLIYIVGSVIGGHSYTSAQLNDGDELVDADLCQRVFRTMKVVEHRLINSGGARKCHVHLELALLHFFSYFRRSYIGEQHGMPSMSQLTVTSPTAAASSSADNSMSAKHKSYQRMFERMGCGDHTVVVNMIVTHVGQNLKFWGDDERVISQTLTLFLDIASGYSSGKLLLGLDTVQYLISHPTADEFPFLAVPSNTRHRTSFHSTISRLLFTTAFDESTDRFDEYIAPLEQVLAKLMHIQNYRHPDVREAIIGMCRDLRGIFISTHNKRTYNAMFDLLYPTYMPVFTKAAEVWYDTPSVMNALLKFLQELAYNKSQRVVFDQSSPNGILLFRELSRVIVAYGTRILNHPVHRDAYAEKYKGMSLCMGILFRALGGNYVNFGVFKLYNDAAWDQALEVCLQLALAIPLDELMSSVFSQLVQSLHEGVNSYDLTIAAQCATAVDHLASLYYHETKKKKDSPVKHALAMHLQAYPSLWSTLLSSLFNILIYGDATSQWALSRPILSLSLCSPDALTAYQHSIAASQGTDQHKAQVDDAFTRLYQEILPSLEASNRDRFTQKLGQFRNTLRSFLTIS</sequence>
<dbReference type="Pfam" id="PF03810">
    <property type="entry name" value="IBN_N"/>
    <property type="match status" value="1"/>
</dbReference>
<dbReference type="FunFam" id="1.25.10.10:FF:000520">
    <property type="entry name" value="Exportin-7-A"/>
    <property type="match status" value="1"/>
</dbReference>
<accession>A0A397FTW2</accession>
<keyword evidence="6" id="KW-0653">Protein transport</keyword>
<dbReference type="GO" id="GO:0005737">
    <property type="term" value="C:cytoplasm"/>
    <property type="evidence" value="ECO:0007669"/>
    <property type="project" value="UniProtKB-SubCell"/>
</dbReference>
<evidence type="ECO:0000313" key="9">
    <source>
        <dbReference type="EMBL" id="RHZ39673.1"/>
    </source>
</evidence>